<protein>
    <recommendedName>
        <fullName evidence="3">BTB domain-containing protein</fullName>
    </recommendedName>
</protein>
<reference evidence="4 5" key="1">
    <citation type="submission" date="2016-05" db="EMBL/GenBank/DDBJ databases">
        <title>Genome sequencing reveals origins of a unique bacterial endosymbiosis in the earliest lineages of terrestrial Fungi.</title>
        <authorList>
            <consortium name="DOE Joint Genome Institute"/>
            <person name="Uehling J."/>
            <person name="Gryganskyi A."/>
            <person name="Hameed K."/>
            <person name="Tschaplinski T."/>
            <person name="Misztal P."/>
            <person name="Wu S."/>
            <person name="Desiro A."/>
            <person name="Vande Pol N."/>
            <person name="Du Z.-Y."/>
            <person name="Zienkiewicz A."/>
            <person name="Zienkiewicz K."/>
            <person name="Morin E."/>
            <person name="Tisserant E."/>
            <person name="Splivallo R."/>
            <person name="Hainaut M."/>
            <person name="Henrissat B."/>
            <person name="Ohm R."/>
            <person name="Kuo A."/>
            <person name="Yan J."/>
            <person name="Lipzen A."/>
            <person name="Nolan M."/>
            <person name="Labutti K."/>
            <person name="Barry K."/>
            <person name="Goldstein A."/>
            <person name="Labbe J."/>
            <person name="Schadt C."/>
            <person name="Tuskan G."/>
            <person name="Grigoriev I."/>
            <person name="Martin F."/>
            <person name="Vilgalys R."/>
            <person name="Bonito G."/>
        </authorList>
    </citation>
    <scope>NUCLEOTIDE SEQUENCE [LARGE SCALE GENOMIC DNA]</scope>
    <source>
        <strain evidence="4 5">AG-77</strain>
    </source>
</reference>
<evidence type="ECO:0000256" key="2">
    <source>
        <dbReference type="SAM" id="SignalP"/>
    </source>
</evidence>
<dbReference type="PROSITE" id="PS50097">
    <property type="entry name" value="BTB"/>
    <property type="match status" value="1"/>
</dbReference>
<dbReference type="CDD" id="cd18186">
    <property type="entry name" value="BTB_POZ_ZBTB_KLHL-like"/>
    <property type="match status" value="1"/>
</dbReference>
<evidence type="ECO:0000256" key="1">
    <source>
        <dbReference type="SAM" id="MobiDB-lite"/>
    </source>
</evidence>
<feature type="region of interest" description="Disordered" evidence="1">
    <location>
        <begin position="315"/>
        <end position="343"/>
    </location>
</feature>
<feature type="domain" description="BTB" evidence="3">
    <location>
        <begin position="358"/>
        <end position="438"/>
    </location>
</feature>
<dbReference type="AlphaFoldDB" id="A0A197K1K7"/>
<dbReference type="Proteomes" id="UP000078512">
    <property type="component" value="Unassembled WGS sequence"/>
</dbReference>
<sequence length="603" mass="66647">MKFTLTSTIVVLIAITLMPTTTVSCTDRLTRDLPFIKTLARTQNFKDVPVHWSSSSRCEMDINAERPSLAVVQHIAGPRFRCYQMNAGNGTFCTVKDYVRNMTSSRFTLVTAQLCEWYGGLLQITSEALDPKHLHPYTIPPVPLFNLTTANVDKILTAAPINMGQVDLVEELTLRVQCDPIVSPTAPFNTKSLAIKSGGAAAQDSYHTPQWHVVLTRVGGNSDSLDIQLRSPSHSRLLTNFRSVNVIYHQRHLASVLLSESAFNNWGELKLSFPVEKALNGKRYEFDIILSTQHQPTDSPKLAPLLSAPSLLCPSSTPKSTKHKSTQSGKDYSTSSSPSSRLPTQSMMKMFLRDRRSVDVQFLFEDELTPSGRVAALWAHRLVLSRYPALDALVRSAETCENGCASGPVTVRMPHSISLAAFSGLLYYLYTGNVQFSMQPDMFALSQVDPDSNTDAVMVDGLYLVDTMPSCEVICKPLVDWCVEDAESLWPTRGLPCRELHSTARHFGITDLQELCLEGMVESINASNVVEMLFEFGGSSATVHEAGLNFVNENLAVLFAEGRDPFLGYREREECYGIMVEVMRSFTKQLQVASYGTGGSGGR</sequence>
<dbReference type="Gene3D" id="3.30.710.10">
    <property type="entry name" value="Potassium Channel Kv1.1, Chain A"/>
    <property type="match status" value="1"/>
</dbReference>
<accession>A0A197K1K7</accession>
<evidence type="ECO:0000313" key="4">
    <source>
        <dbReference type="EMBL" id="OAQ30581.1"/>
    </source>
</evidence>
<proteinExistence type="predicted"/>
<name>A0A197K1K7_9FUNG</name>
<evidence type="ECO:0000259" key="3">
    <source>
        <dbReference type="PROSITE" id="PS50097"/>
    </source>
</evidence>
<feature type="chain" id="PRO_5008276483" description="BTB domain-containing protein" evidence="2">
    <location>
        <begin position="26"/>
        <end position="603"/>
    </location>
</feature>
<dbReference type="PROSITE" id="PS51257">
    <property type="entry name" value="PROKAR_LIPOPROTEIN"/>
    <property type="match status" value="1"/>
</dbReference>
<keyword evidence="5" id="KW-1185">Reference proteome</keyword>
<dbReference type="InterPro" id="IPR000210">
    <property type="entry name" value="BTB/POZ_dom"/>
</dbReference>
<keyword evidence="2" id="KW-0732">Signal</keyword>
<dbReference type="PANTHER" id="PTHR24413">
    <property type="entry name" value="SPECKLE-TYPE POZ PROTEIN"/>
    <property type="match status" value="1"/>
</dbReference>
<gene>
    <name evidence="4" type="ORF">K457DRAFT_18094</name>
</gene>
<feature type="signal peptide" evidence="2">
    <location>
        <begin position="1"/>
        <end position="25"/>
    </location>
</feature>
<dbReference type="EMBL" id="KV442034">
    <property type="protein sequence ID" value="OAQ30581.1"/>
    <property type="molecule type" value="Genomic_DNA"/>
</dbReference>
<organism evidence="4 5">
    <name type="scientific">Linnemannia elongata AG-77</name>
    <dbReference type="NCBI Taxonomy" id="1314771"/>
    <lineage>
        <taxon>Eukaryota</taxon>
        <taxon>Fungi</taxon>
        <taxon>Fungi incertae sedis</taxon>
        <taxon>Mucoromycota</taxon>
        <taxon>Mortierellomycotina</taxon>
        <taxon>Mortierellomycetes</taxon>
        <taxon>Mortierellales</taxon>
        <taxon>Mortierellaceae</taxon>
        <taxon>Linnemannia</taxon>
    </lineage>
</organism>
<dbReference type="OrthoDB" id="2425890at2759"/>
<dbReference type="InterPro" id="IPR011333">
    <property type="entry name" value="SKP1/BTB/POZ_sf"/>
</dbReference>
<feature type="compositionally biased region" description="Low complexity" evidence="1">
    <location>
        <begin position="333"/>
        <end position="343"/>
    </location>
</feature>
<dbReference type="SUPFAM" id="SSF54695">
    <property type="entry name" value="POZ domain"/>
    <property type="match status" value="1"/>
</dbReference>
<evidence type="ECO:0000313" key="5">
    <source>
        <dbReference type="Proteomes" id="UP000078512"/>
    </source>
</evidence>